<dbReference type="HOGENOM" id="CLU_011142_7_1_4"/>
<name>A0A0H2XSR8_BURO1</name>
<feature type="domain" description="Flagellin C-terminal" evidence="5">
    <location>
        <begin position="354"/>
        <end position="437"/>
    </location>
</feature>
<sequence length="438" mass="44946">MTKKDKKSGRISKCPSSFVLVRRNPALRRPAMNECFRRRQNGFPGLSAYTGDFSMLGINSNINSLVAQQNLNGSQNALSQAITRLSSGKRINSAADDAAGLAISTRMQTQINGLNQGVSNANDGVSMIQTASSALSSLTNSLQRIRQLAVQASTGTMSTTDQAALQQEVSQQIQEVNRIASQTTYNGTNILDGSAGIVSFQVGANVGQTISLDLSQSMSAAKIGGGLVQKGQTVGTVTGLSLDNNGAYTGSGATITAINVLSDGKGGYTFTDQNGGAISQTVAQSVFGANATTGTGTAVGNLTLQSGATGAGTSAAQQTAITNAINQINAVNKPATVSNLDISTVSGANVAMVSIDNALQTVNNVQAALGAAQNRFTAIATSQQAESTDLSSAQSQITDANFAQETANMSKNQVLQQAGISVLAQANSLPQQVLKLLQ</sequence>
<evidence type="ECO:0000259" key="4">
    <source>
        <dbReference type="Pfam" id="PF00669"/>
    </source>
</evidence>
<feature type="domain" description="Flagellin D2" evidence="6">
    <location>
        <begin position="226"/>
        <end position="338"/>
    </location>
</feature>
<dbReference type="GO" id="GO:0005576">
    <property type="term" value="C:extracellular region"/>
    <property type="evidence" value="ECO:0007669"/>
    <property type="project" value="UniProtKB-SubCell"/>
</dbReference>
<dbReference type="SUPFAM" id="SSF64518">
    <property type="entry name" value="Phase 1 flagellin"/>
    <property type="match status" value="1"/>
</dbReference>
<dbReference type="PANTHER" id="PTHR42792:SF2">
    <property type="entry name" value="FLAGELLIN"/>
    <property type="match status" value="1"/>
</dbReference>
<dbReference type="PRINTS" id="PR00207">
    <property type="entry name" value="FLAGELLIN"/>
</dbReference>
<dbReference type="Pfam" id="PF00700">
    <property type="entry name" value="Flagellin_C"/>
    <property type="match status" value="1"/>
</dbReference>
<dbReference type="InterPro" id="IPR042187">
    <property type="entry name" value="Flagellin_C_sub2"/>
</dbReference>
<keyword evidence="7" id="KW-0282">Flagellum</keyword>
<evidence type="ECO:0000259" key="6">
    <source>
        <dbReference type="Pfam" id="PF12613"/>
    </source>
</evidence>
<keyword evidence="7" id="KW-0969">Cilium</keyword>
<evidence type="ECO:0000259" key="5">
    <source>
        <dbReference type="Pfam" id="PF00700"/>
    </source>
</evidence>
<gene>
    <name evidence="7" type="ordered locus">Bcen_2866</name>
</gene>
<accession>A0A0H2XSR8</accession>
<comment type="function">
    <text evidence="3">Flagellin is the subunit protein which polymerizes to form the filaments of bacterial flagella.</text>
</comment>
<evidence type="ECO:0000256" key="2">
    <source>
        <dbReference type="ARBA" id="ARBA00023143"/>
    </source>
</evidence>
<dbReference type="InterPro" id="IPR001492">
    <property type="entry name" value="Flagellin"/>
</dbReference>
<dbReference type="InterPro" id="IPR046358">
    <property type="entry name" value="Flagellin_C"/>
</dbReference>
<keyword evidence="7" id="KW-0966">Cell projection</keyword>
<dbReference type="Pfam" id="PF12613">
    <property type="entry name" value="FliC_D2"/>
    <property type="match status" value="1"/>
</dbReference>
<dbReference type="InterPro" id="IPR022578">
    <property type="entry name" value="Flagellin_D2_dom"/>
</dbReference>
<reference evidence="7" key="1">
    <citation type="submission" date="2006-05" db="EMBL/GenBank/DDBJ databases">
        <title>Complete sequence of chromosome 1 of Burkholderia cenocepacia AU 1054.</title>
        <authorList>
            <consortium name="US DOE Joint Genome Institute"/>
            <person name="Copeland A."/>
            <person name="Lucas S."/>
            <person name="Lapidus A."/>
            <person name="Barry K."/>
            <person name="Detter J.C."/>
            <person name="Glavina del Rio T."/>
            <person name="Hammon N."/>
            <person name="Israni S."/>
            <person name="Dalin E."/>
            <person name="Tice H."/>
            <person name="Pitluck S."/>
            <person name="Chain P."/>
            <person name="Malfatti S."/>
            <person name="Shin M."/>
            <person name="Vergez L."/>
            <person name="Schmutz J."/>
            <person name="Larimer F."/>
            <person name="Land M."/>
            <person name="Hauser L."/>
            <person name="Kyrpides N."/>
            <person name="Lykidis A."/>
            <person name="LiPuma J.J."/>
            <person name="Konstantinidis K."/>
            <person name="Tiedje J.M."/>
            <person name="Richardson P."/>
        </authorList>
    </citation>
    <scope>NUCLEOTIDE SEQUENCE [LARGE SCALE GENOMIC DNA]</scope>
    <source>
        <strain evidence="7">AU 1054</strain>
    </source>
</reference>
<proteinExistence type="inferred from homology"/>
<dbReference type="EMBL" id="CP000378">
    <property type="protein sequence ID" value="ABF77762.1"/>
    <property type="molecule type" value="Genomic_DNA"/>
</dbReference>
<keyword evidence="3" id="KW-0964">Secreted</keyword>
<protein>
    <recommendedName>
        <fullName evidence="3">Flagellin</fullName>
    </recommendedName>
</protein>
<keyword evidence="2 3" id="KW-0975">Bacterial flagellum</keyword>
<dbReference type="Pfam" id="PF00669">
    <property type="entry name" value="Flagellin_N"/>
    <property type="match status" value="1"/>
</dbReference>
<dbReference type="Gene3D" id="6.10.10.10">
    <property type="entry name" value="Flagellar export chaperone, C-terminal domain"/>
    <property type="match status" value="1"/>
</dbReference>
<comment type="subcellular location">
    <subcellularLocation>
        <location evidence="3">Secreted</location>
    </subcellularLocation>
    <subcellularLocation>
        <location evidence="3">Bacterial flagellum</location>
    </subcellularLocation>
</comment>
<organism evidence="7">
    <name type="scientific">Burkholderia orbicola (strain AU 1054)</name>
    <dbReference type="NCBI Taxonomy" id="331271"/>
    <lineage>
        <taxon>Bacteria</taxon>
        <taxon>Pseudomonadati</taxon>
        <taxon>Pseudomonadota</taxon>
        <taxon>Betaproteobacteria</taxon>
        <taxon>Burkholderiales</taxon>
        <taxon>Burkholderiaceae</taxon>
        <taxon>Burkholderia</taxon>
        <taxon>Burkholderia cepacia complex</taxon>
        <taxon>Burkholderia orbicola</taxon>
    </lineage>
</organism>
<dbReference type="PANTHER" id="PTHR42792">
    <property type="entry name" value="FLAGELLIN"/>
    <property type="match status" value="1"/>
</dbReference>
<dbReference type="Gene3D" id="1.20.1330.10">
    <property type="entry name" value="f41 fragment of flagellin, N-terminal domain"/>
    <property type="match status" value="1"/>
</dbReference>
<evidence type="ECO:0000313" key="7">
    <source>
        <dbReference type="EMBL" id="ABF77762.1"/>
    </source>
</evidence>
<dbReference type="InterPro" id="IPR001029">
    <property type="entry name" value="Flagellin_N"/>
</dbReference>
<dbReference type="Gene3D" id="3.30.70.2120">
    <property type="match status" value="1"/>
</dbReference>
<evidence type="ECO:0000256" key="3">
    <source>
        <dbReference type="RuleBase" id="RU362073"/>
    </source>
</evidence>
<dbReference type="AlphaFoldDB" id="A0A0H2XSR8"/>
<dbReference type="GO" id="GO:0005198">
    <property type="term" value="F:structural molecule activity"/>
    <property type="evidence" value="ECO:0007669"/>
    <property type="project" value="UniProtKB-UniRule"/>
</dbReference>
<evidence type="ECO:0000256" key="1">
    <source>
        <dbReference type="ARBA" id="ARBA00005709"/>
    </source>
</evidence>
<feature type="domain" description="Flagellin N-terminal" evidence="4">
    <location>
        <begin position="58"/>
        <end position="194"/>
    </location>
</feature>
<dbReference type="GO" id="GO:0009288">
    <property type="term" value="C:bacterial-type flagellum"/>
    <property type="evidence" value="ECO:0007669"/>
    <property type="project" value="UniProtKB-SubCell"/>
</dbReference>
<comment type="similarity">
    <text evidence="1 3">Belongs to the bacterial flagellin family.</text>
</comment>
<dbReference type="NCBIfam" id="NF006470">
    <property type="entry name" value="PRK08869.1-5"/>
    <property type="match status" value="1"/>
</dbReference>